<keyword evidence="3" id="KW-1185">Reference proteome</keyword>
<proteinExistence type="predicted"/>
<gene>
    <name evidence="2" type="ORF">EYF80_002462</name>
</gene>
<accession>A0A4Z2JAY1</accession>
<evidence type="ECO:0000313" key="3">
    <source>
        <dbReference type="Proteomes" id="UP000314294"/>
    </source>
</evidence>
<feature type="compositionally biased region" description="Polar residues" evidence="1">
    <location>
        <begin position="1"/>
        <end position="14"/>
    </location>
</feature>
<organism evidence="2 3">
    <name type="scientific">Liparis tanakae</name>
    <name type="common">Tanaka's snailfish</name>
    <dbReference type="NCBI Taxonomy" id="230148"/>
    <lineage>
        <taxon>Eukaryota</taxon>
        <taxon>Metazoa</taxon>
        <taxon>Chordata</taxon>
        <taxon>Craniata</taxon>
        <taxon>Vertebrata</taxon>
        <taxon>Euteleostomi</taxon>
        <taxon>Actinopterygii</taxon>
        <taxon>Neopterygii</taxon>
        <taxon>Teleostei</taxon>
        <taxon>Neoteleostei</taxon>
        <taxon>Acanthomorphata</taxon>
        <taxon>Eupercaria</taxon>
        <taxon>Perciformes</taxon>
        <taxon>Cottioidei</taxon>
        <taxon>Cottales</taxon>
        <taxon>Liparidae</taxon>
        <taxon>Liparis</taxon>
    </lineage>
</organism>
<evidence type="ECO:0000313" key="2">
    <source>
        <dbReference type="EMBL" id="TNN87260.1"/>
    </source>
</evidence>
<name>A0A4Z2JAY1_9TELE</name>
<comment type="caution">
    <text evidence="2">The sequence shown here is derived from an EMBL/GenBank/DDBJ whole genome shotgun (WGS) entry which is preliminary data.</text>
</comment>
<dbReference type="AlphaFoldDB" id="A0A4Z2JAY1"/>
<protein>
    <submittedName>
        <fullName evidence="2">Uncharacterized protein</fullName>
    </submittedName>
</protein>
<dbReference type="EMBL" id="SRLO01000011">
    <property type="protein sequence ID" value="TNN87260.1"/>
    <property type="molecule type" value="Genomic_DNA"/>
</dbReference>
<evidence type="ECO:0000256" key="1">
    <source>
        <dbReference type="SAM" id="MobiDB-lite"/>
    </source>
</evidence>
<feature type="region of interest" description="Disordered" evidence="1">
    <location>
        <begin position="1"/>
        <end position="31"/>
    </location>
</feature>
<reference evidence="2 3" key="1">
    <citation type="submission" date="2019-03" db="EMBL/GenBank/DDBJ databases">
        <title>First draft genome of Liparis tanakae, snailfish: a comprehensive survey of snailfish specific genes.</title>
        <authorList>
            <person name="Kim W."/>
            <person name="Song I."/>
            <person name="Jeong J.-H."/>
            <person name="Kim D."/>
            <person name="Kim S."/>
            <person name="Ryu S."/>
            <person name="Song J.Y."/>
            <person name="Lee S.K."/>
        </authorList>
    </citation>
    <scope>NUCLEOTIDE SEQUENCE [LARGE SCALE GENOMIC DNA]</scope>
    <source>
        <tissue evidence="2">Muscle</tissue>
    </source>
</reference>
<dbReference type="Proteomes" id="UP000314294">
    <property type="component" value="Unassembled WGS sequence"/>
</dbReference>
<sequence>MYISRFSSPESTNRVAPPLALNSKSRPPRRPYSTLLSVSLKVVQVTLMEPGTPGSERKYSGHYLTCRSLTSITCSSASLIGVNGTASRHNTS</sequence>